<evidence type="ECO:0000256" key="1">
    <source>
        <dbReference type="ARBA" id="ARBA00004651"/>
    </source>
</evidence>
<feature type="transmembrane region" description="Helical" evidence="7">
    <location>
        <begin position="798"/>
        <end position="821"/>
    </location>
</feature>
<keyword evidence="3 7" id="KW-0812">Transmembrane</keyword>
<dbReference type="PANTHER" id="PTHR30572:SF4">
    <property type="entry name" value="ABC TRANSPORTER PERMEASE YTRF"/>
    <property type="match status" value="1"/>
</dbReference>
<accession>Q97HK8</accession>
<evidence type="ECO:0000259" key="9">
    <source>
        <dbReference type="Pfam" id="PF12704"/>
    </source>
</evidence>
<name>Q97HK8_CLOAB</name>
<keyword evidence="5 7" id="KW-0472">Membrane</keyword>
<dbReference type="OrthoDB" id="1711021at2"/>
<dbReference type="eggNOG" id="COG0577">
    <property type="taxonomic scope" value="Bacteria"/>
</dbReference>
<feature type="domain" description="MacB-like periplasmic core" evidence="9">
    <location>
        <begin position="19"/>
        <end position="229"/>
    </location>
</feature>
<evidence type="ECO:0000256" key="5">
    <source>
        <dbReference type="ARBA" id="ARBA00023136"/>
    </source>
</evidence>
<feature type="transmembrane region" description="Helical" evidence="7">
    <location>
        <begin position="707"/>
        <end position="730"/>
    </location>
</feature>
<evidence type="ECO:0000313" key="11">
    <source>
        <dbReference type="Proteomes" id="UP000000814"/>
    </source>
</evidence>
<dbReference type="InterPro" id="IPR025857">
    <property type="entry name" value="MacB_PCD"/>
</dbReference>
<dbReference type="KEGG" id="cac:CA_C2003"/>
<organism evidence="10 11">
    <name type="scientific">Clostridium acetobutylicum (strain ATCC 824 / DSM 792 / JCM 1419 / IAM 19013 / LMG 5710 / NBRC 13948 / NRRL B-527 / VKM B-1787 / 2291 / W)</name>
    <dbReference type="NCBI Taxonomy" id="272562"/>
    <lineage>
        <taxon>Bacteria</taxon>
        <taxon>Bacillati</taxon>
        <taxon>Bacillota</taxon>
        <taxon>Clostridia</taxon>
        <taxon>Eubacteriales</taxon>
        <taxon>Clostridiaceae</taxon>
        <taxon>Clostridium</taxon>
    </lineage>
</organism>
<feature type="domain" description="MacB-like periplasmic core" evidence="9">
    <location>
        <begin position="481"/>
        <end position="675"/>
    </location>
</feature>
<dbReference type="EMBL" id="AE001437">
    <property type="protein sequence ID" value="AAK79962.1"/>
    <property type="molecule type" value="Genomic_DNA"/>
</dbReference>
<evidence type="ECO:0000256" key="4">
    <source>
        <dbReference type="ARBA" id="ARBA00022989"/>
    </source>
</evidence>
<feature type="transmembrane region" description="Helical" evidence="7">
    <location>
        <begin position="308"/>
        <end position="332"/>
    </location>
</feature>
<evidence type="ECO:0000259" key="8">
    <source>
        <dbReference type="Pfam" id="PF02687"/>
    </source>
</evidence>
<evidence type="ECO:0000256" key="3">
    <source>
        <dbReference type="ARBA" id="ARBA00022692"/>
    </source>
</evidence>
<feature type="transmembrane region" description="Helical" evidence="7">
    <location>
        <begin position="421"/>
        <end position="442"/>
    </location>
</feature>
<dbReference type="PANTHER" id="PTHR30572">
    <property type="entry name" value="MEMBRANE COMPONENT OF TRANSPORTER-RELATED"/>
    <property type="match status" value="1"/>
</dbReference>
<comment type="subcellular location">
    <subcellularLocation>
        <location evidence="1">Cell membrane</location>
        <topology evidence="1">Multi-pass membrane protein</topology>
    </subcellularLocation>
</comment>
<dbReference type="GO" id="GO:0022857">
    <property type="term" value="F:transmembrane transporter activity"/>
    <property type="evidence" value="ECO:0007669"/>
    <property type="project" value="TreeGrafter"/>
</dbReference>
<dbReference type="PATRIC" id="fig|272562.8.peg.2210"/>
<evidence type="ECO:0000313" key="10">
    <source>
        <dbReference type="EMBL" id="AAK79962.1"/>
    </source>
</evidence>
<feature type="transmembrane region" description="Helical" evidence="7">
    <location>
        <begin position="252"/>
        <end position="272"/>
    </location>
</feature>
<dbReference type="Pfam" id="PF12704">
    <property type="entry name" value="MacB_PCD"/>
    <property type="match status" value="2"/>
</dbReference>
<dbReference type="AlphaFoldDB" id="Q97HK8"/>
<feature type="transmembrane region" description="Helical" evidence="7">
    <location>
        <begin position="474"/>
        <end position="494"/>
    </location>
</feature>
<feature type="transmembrane region" description="Helical" evidence="7">
    <location>
        <begin position="352"/>
        <end position="376"/>
    </location>
</feature>
<evidence type="ECO:0000256" key="2">
    <source>
        <dbReference type="ARBA" id="ARBA00022475"/>
    </source>
</evidence>
<gene>
    <name evidence="10" type="ordered locus">CA_C2003</name>
</gene>
<dbReference type="STRING" id="272562.CA_C2003"/>
<feature type="transmembrane region" description="Helical" evidence="7">
    <location>
        <begin position="751"/>
        <end position="778"/>
    </location>
</feature>
<dbReference type="Pfam" id="PF02687">
    <property type="entry name" value="FtsX"/>
    <property type="match status" value="2"/>
</dbReference>
<keyword evidence="2" id="KW-1003">Cell membrane</keyword>
<feature type="domain" description="ABC3 transporter permease C-terminal" evidence="8">
    <location>
        <begin position="708"/>
        <end position="825"/>
    </location>
</feature>
<feature type="domain" description="ABC3 transporter permease C-terminal" evidence="8">
    <location>
        <begin position="257"/>
        <end position="377"/>
    </location>
</feature>
<dbReference type="InterPro" id="IPR050250">
    <property type="entry name" value="Macrolide_Exporter_MacB"/>
</dbReference>
<keyword evidence="11" id="KW-1185">Reference proteome</keyword>
<dbReference type="PIR" id="G97146">
    <property type="entry name" value="G97146"/>
</dbReference>
<evidence type="ECO:0000256" key="6">
    <source>
        <dbReference type="ARBA" id="ARBA00038076"/>
    </source>
</evidence>
<dbReference type="InterPro" id="IPR003838">
    <property type="entry name" value="ABC3_permease_C"/>
</dbReference>
<protein>
    <submittedName>
        <fullName evidence="10">Predicted permease</fullName>
    </submittedName>
</protein>
<dbReference type="Proteomes" id="UP000000814">
    <property type="component" value="Chromosome"/>
</dbReference>
<dbReference type="HOGENOM" id="CLU_017916_0_0_9"/>
<keyword evidence="4 7" id="KW-1133">Transmembrane helix</keyword>
<proteinExistence type="inferred from homology"/>
<reference evidence="10 11" key="1">
    <citation type="journal article" date="2001" name="J. Bacteriol.">
        <title>Genome sequence and comparative analysis of the solvent-producing bacterium Clostridium acetobutylicum.</title>
        <authorList>
            <person name="Nolling J."/>
            <person name="Breton G."/>
            <person name="Omelchenko M.V."/>
            <person name="Makarova K.S."/>
            <person name="Zeng Q."/>
            <person name="Gibson R."/>
            <person name="Lee H.M."/>
            <person name="Dubois J."/>
            <person name="Qiu D."/>
            <person name="Hitti J."/>
            <person name="Wolf Y.I."/>
            <person name="Tatusov R.L."/>
            <person name="Sabathe F."/>
            <person name="Doucette-Stamm L."/>
            <person name="Soucaille P."/>
            <person name="Daly M.J."/>
            <person name="Bennett G.N."/>
            <person name="Koonin E.V."/>
            <person name="Smith D.R."/>
        </authorList>
    </citation>
    <scope>NUCLEOTIDE SEQUENCE [LARGE SCALE GENOMIC DNA]</scope>
    <source>
        <strain evidence="11">ATCC 824 / DSM 792 / JCM 1419 / LMG 5710 / VKM B-1787</strain>
    </source>
</reference>
<evidence type="ECO:0000256" key="7">
    <source>
        <dbReference type="SAM" id="Phobius"/>
    </source>
</evidence>
<sequence length="832" mass="92874">MRILIKYVFKSMWEKKLRSLLVIFAIAVSVSLFYSSLSVKNSLSDIYTKRIRQQVGNADITVQTKDSSSSKYIDYKLADKLNEKLSYAIHEVNGVCSYEINSKKYDTLSLKGINLSDYKKMNDFLLVSQKNVKPFKGNKIIISSTTAKAYNLKSGSTMNIKINGTTYKFEIVGIAAQEGIFLDESIQRYAIIPFDSLSNYFKTDGKANELYIKSNGRESKEKLISKLKSIYPKYEVKEPFTQEQLNENLSTITISLIFITIIASFMSIFIIYSSFKIIMINKLPHIGTFRSVGATKKSVNKVMLMESMVFGIIGGVLAGVVGIGITYALTLFSTSSELQGMVKVNISYMNLLISFILANVISFISSIIPIMNVSNIPIKEVVLNNISEHKESSNKKGIIGIVLVIISAILPKFVPVKFVEIGSLISVVCIFVGILYAFPLLFKALIKVLKTPFSLLFGSIGKISIGNMRNNKSILNITTLIVIGVGVLLMVNTLCKNMTVQLIDSIANIQTYDIGISFPNLNKSDVETIKKDSNVKDVLGLNCVQNVKVKNSKDSISLIDGVSGDKYFNYRKINLVGNKEALLKKLKSGRNIIVSKILQKRYDLSMNSKLSLELNGKKRNYTVIGFADTYMTQGSFAMISVRYLQKDTGDYNYVAAYIHVRDNVKVSKVNDKLKKTYKDYYPNIEVTSTFKENFKNSMQQLSMMIEGFSIISIIVGCFGIINNFVISFIERKHSIAVYRSIGMKKKQVMKMIFVEALIIGLTSGAVGVLVGIILINIIPMFLEIAKVAMPISYFPKDFIIYVIGAVLISMLASIGSARNVLKMNIVQEIKSE</sequence>
<feature type="transmembrane region" description="Helical" evidence="7">
    <location>
        <begin position="397"/>
        <end position="415"/>
    </location>
</feature>
<comment type="similarity">
    <text evidence="6">Belongs to the ABC-4 integral membrane protein family.</text>
</comment>
<dbReference type="GO" id="GO:0005886">
    <property type="term" value="C:plasma membrane"/>
    <property type="evidence" value="ECO:0007669"/>
    <property type="project" value="UniProtKB-SubCell"/>
</dbReference>
<dbReference type="RefSeq" id="WP_010965303.1">
    <property type="nucleotide sequence ID" value="NC_003030.1"/>
</dbReference>